<comment type="caution">
    <text evidence="3">The sequence shown here is derived from an EMBL/GenBank/DDBJ whole genome shotgun (WGS) entry which is preliminary data.</text>
</comment>
<dbReference type="NCBIfam" id="TIGR01875">
    <property type="entry name" value="cas_MJ0381"/>
    <property type="match status" value="1"/>
</dbReference>
<keyword evidence="1" id="KW-0051">Antiviral defense</keyword>
<comment type="function">
    <text evidence="2">CRISPR (clustered regularly interspaced short palindromic repeat) is an adaptive immune system that provides protection against mobile genetic elements (viruses, transposable elements and conjugative plasmids). CRISPR clusters contain spacers, sequences complementary to antecedent mobile elements, and target invading nucleic acids. CRISPR clusters are transcribed and processed into CRISPR RNA (crRNA).</text>
</comment>
<dbReference type="AlphaFoldDB" id="A0A7C0U2R7"/>
<name>A0A7C0U2R7_DESA2</name>
<evidence type="ECO:0000256" key="2">
    <source>
        <dbReference type="ARBA" id="ARBA00025626"/>
    </source>
</evidence>
<protein>
    <submittedName>
        <fullName evidence="3">Type I-B CRISPR-associated protein Cas7/Cst2/DevR</fullName>
    </submittedName>
</protein>
<dbReference type="GO" id="GO:0051607">
    <property type="term" value="P:defense response to virus"/>
    <property type="evidence" value="ECO:0007669"/>
    <property type="project" value="UniProtKB-KW"/>
</dbReference>
<dbReference type="Proteomes" id="UP000886289">
    <property type="component" value="Unassembled WGS sequence"/>
</dbReference>
<dbReference type="NCBIfam" id="TIGR02585">
    <property type="entry name" value="cas_Cst2_DevR"/>
    <property type="match status" value="1"/>
</dbReference>
<sequence length="321" mass="36645">MKGINVVWLSKTDLTNLNAGEGETNYIDIKKFKKEGKEFPYVSGQAMRFYIKEAIRRELGKDEYMCIPDDKGETCGNIQKCILCDLFGFMSVIKKGTPWPGYEKGHPGGAETRVSPVKVSPAIGMLPLDENMVVDFLTRRKPQQTAGELTGDIVNVEIGTNIYKCGVSIDVLRVGGDEIIDQEKRTISGIDYVIEDNERKDRIKKVLESLRFLADYSKQARLLTDFTPDIICIAFQNKYAHRLQKLFEFMKEDGKIVRKLDTKRLEEILNDVKDYSDKILFGMISGIVENEDEVKEVFQKFKINVKTPKEVLEEAIQYVTQ</sequence>
<evidence type="ECO:0000256" key="1">
    <source>
        <dbReference type="ARBA" id="ARBA00023118"/>
    </source>
</evidence>
<dbReference type="EMBL" id="DRBS01000229">
    <property type="protein sequence ID" value="HDD44379.1"/>
    <property type="molecule type" value="Genomic_DNA"/>
</dbReference>
<gene>
    <name evidence="3" type="primary">cas7i</name>
    <name evidence="3" type="ORF">ENG63_05925</name>
</gene>
<dbReference type="Pfam" id="PF01905">
    <property type="entry name" value="DevR"/>
    <property type="match status" value="1"/>
</dbReference>
<dbReference type="InterPro" id="IPR013414">
    <property type="entry name" value="Cas7/Cst2/DevR_sub_I-B/Tneap"/>
</dbReference>
<accession>A0A7C0U2R7</accession>
<evidence type="ECO:0000313" key="3">
    <source>
        <dbReference type="EMBL" id="HDD44379.1"/>
    </source>
</evidence>
<organism evidence="3">
    <name type="scientific">Desulfofervidus auxilii</name>
    <dbReference type="NCBI Taxonomy" id="1621989"/>
    <lineage>
        <taxon>Bacteria</taxon>
        <taxon>Pseudomonadati</taxon>
        <taxon>Thermodesulfobacteriota</taxon>
        <taxon>Candidatus Desulfofervidia</taxon>
        <taxon>Candidatus Desulfofervidales</taxon>
        <taxon>Candidatus Desulfofervidaceae</taxon>
        <taxon>Candidatus Desulfofervidus</taxon>
    </lineage>
</organism>
<reference evidence="3" key="1">
    <citation type="journal article" date="2020" name="mSystems">
        <title>Genome- and Community-Level Interaction Insights into Carbon Utilization and Element Cycling Functions of Hydrothermarchaeota in Hydrothermal Sediment.</title>
        <authorList>
            <person name="Zhou Z."/>
            <person name="Liu Y."/>
            <person name="Xu W."/>
            <person name="Pan J."/>
            <person name="Luo Z.H."/>
            <person name="Li M."/>
        </authorList>
    </citation>
    <scope>NUCLEOTIDE SEQUENCE [LARGE SCALE GENOMIC DNA]</scope>
    <source>
        <strain evidence="3">HyVt-233</strain>
    </source>
</reference>
<dbReference type="InterPro" id="IPR010154">
    <property type="entry name" value="CRISPR-assoc_Cas7/Cst2/DevR"/>
</dbReference>
<proteinExistence type="predicted"/>